<comment type="caution">
    <text evidence="1">The sequence shown here is derived from an EMBL/GenBank/DDBJ whole genome shotgun (WGS) entry which is preliminary data.</text>
</comment>
<dbReference type="GeneID" id="81381563"/>
<keyword evidence="2" id="KW-1185">Reference proteome</keyword>
<dbReference type="Proteomes" id="UP001147733">
    <property type="component" value="Unassembled WGS sequence"/>
</dbReference>
<dbReference type="EMBL" id="JAPQKT010000003">
    <property type="protein sequence ID" value="KAJ5234308.1"/>
    <property type="molecule type" value="Genomic_DNA"/>
</dbReference>
<sequence length="82" mass="8755">MHSMNDLVALNNRMEKGSTDDQVRSGVELRLVGICTASISKQNSDFMTGWPASAFLERDAGGAIVLGPSEVMIMIDLLGSVV</sequence>
<gene>
    <name evidence="1" type="ORF">N7469_003476</name>
</gene>
<dbReference type="RefSeq" id="XP_056501808.1">
    <property type="nucleotide sequence ID" value="XM_056642396.1"/>
</dbReference>
<name>A0A9W9TQA0_PENCI</name>
<protein>
    <submittedName>
        <fullName evidence="1">Uncharacterized protein</fullName>
    </submittedName>
</protein>
<reference evidence="1" key="1">
    <citation type="submission" date="2022-11" db="EMBL/GenBank/DDBJ databases">
        <authorList>
            <person name="Petersen C."/>
        </authorList>
    </citation>
    <scope>NUCLEOTIDE SEQUENCE</scope>
    <source>
        <strain evidence="1">IBT 23319</strain>
    </source>
</reference>
<evidence type="ECO:0000313" key="1">
    <source>
        <dbReference type="EMBL" id="KAJ5234308.1"/>
    </source>
</evidence>
<dbReference type="AlphaFoldDB" id="A0A9W9TQA0"/>
<proteinExistence type="predicted"/>
<evidence type="ECO:0000313" key="2">
    <source>
        <dbReference type="Proteomes" id="UP001147733"/>
    </source>
</evidence>
<accession>A0A9W9TQA0</accession>
<reference evidence="1" key="2">
    <citation type="journal article" date="2023" name="IMA Fungus">
        <title>Comparative genomic study of the Penicillium genus elucidates a diverse pangenome and 15 lateral gene transfer events.</title>
        <authorList>
            <person name="Petersen C."/>
            <person name="Sorensen T."/>
            <person name="Nielsen M.R."/>
            <person name="Sondergaard T.E."/>
            <person name="Sorensen J.L."/>
            <person name="Fitzpatrick D.A."/>
            <person name="Frisvad J.C."/>
            <person name="Nielsen K.L."/>
        </authorList>
    </citation>
    <scope>NUCLEOTIDE SEQUENCE</scope>
    <source>
        <strain evidence="1">IBT 23319</strain>
    </source>
</reference>
<organism evidence="1 2">
    <name type="scientific">Penicillium citrinum</name>
    <dbReference type="NCBI Taxonomy" id="5077"/>
    <lineage>
        <taxon>Eukaryota</taxon>
        <taxon>Fungi</taxon>
        <taxon>Dikarya</taxon>
        <taxon>Ascomycota</taxon>
        <taxon>Pezizomycotina</taxon>
        <taxon>Eurotiomycetes</taxon>
        <taxon>Eurotiomycetidae</taxon>
        <taxon>Eurotiales</taxon>
        <taxon>Aspergillaceae</taxon>
        <taxon>Penicillium</taxon>
    </lineage>
</organism>